<feature type="compositionally biased region" description="Basic and acidic residues" evidence="1">
    <location>
        <begin position="288"/>
        <end position="316"/>
    </location>
</feature>
<dbReference type="Proteomes" id="UP001458880">
    <property type="component" value="Unassembled WGS sequence"/>
</dbReference>
<evidence type="ECO:0000313" key="3">
    <source>
        <dbReference type="Proteomes" id="UP001458880"/>
    </source>
</evidence>
<keyword evidence="3" id="KW-1185">Reference proteome</keyword>
<evidence type="ECO:0000256" key="1">
    <source>
        <dbReference type="SAM" id="MobiDB-lite"/>
    </source>
</evidence>
<organism evidence="2 3">
    <name type="scientific">Popillia japonica</name>
    <name type="common">Japanese beetle</name>
    <dbReference type="NCBI Taxonomy" id="7064"/>
    <lineage>
        <taxon>Eukaryota</taxon>
        <taxon>Metazoa</taxon>
        <taxon>Ecdysozoa</taxon>
        <taxon>Arthropoda</taxon>
        <taxon>Hexapoda</taxon>
        <taxon>Insecta</taxon>
        <taxon>Pterygota</taxon>
        <taxon>Neoptera</taxon>
        <taxon>Endopterygota</taxon>
        <taxon>Coleoptera</taxon>
        <taxon>Polyphaga</taxon>
        <taxon>Scarabaeiformia</taxon>
        <taxon>Scarabaeidae</taxon>
        <taxon>Rutelinae</taxon>
        <taxon>Popillia</taxon>
    </lineage>
</organism>
<accession>A0AAW1N701</accession>
<evidence type="ECO:0000313" key="2">
    <source>
        <dbReference type="EMBL" id="KAK9754181.1"/>
    </source>
</evidence>
<comment type="caution">
    <text evidence="2">The sequence shown here is derived from an EMBL/GenBank/DDBJ whole genome shotgun (WGS) entry which is preliminary data.</text>
</comment>
<protein>
    <submittedName>
        <fullName evidence="2">Uncharacterized protein</fullName>
    </submittedName>
</protein>
<reference evidence="2 3" key="1">
    <citation type="journal article" date="2024" name="BMC Genomics">
        <title>De novo assembly and annotation of Popillia japonica's genome with initial clues to its potential as an invasive pest.</title>
        <authorList>
            <person name="Cucini C."/>
            <person name="Boschi S."/>
            <person name="Funari R."/>
            <person name="Cardaioli E."/>
            <person name="Iannotti N."/>
            <person name="Marturano G."/>
            <person name="Paoli F."/>
            <person name="Bruttini M."/>
            <person name="Carapelli A."/>
            <person name="Frati F."/>
            <person name="Nardi F."/>
        </authorList>
    </citation>
    <scope>NUCLEOTIDE SEQUENCE [LARGE SCALE GENOMIC DNA]</scope>
    <source>
        <strain evidence="2">DMR45628</strain>
    </source>
</reference>
<dbReference type="EMBL" id="JASPKY010000009">
    <property type="protein sequence ID" value="KAK9754181.1"/>
    <property type="molecule type" value="Genomic_DNA"/>
</dbReference>
<proteinExistence type="predicted"/>
<dbReference type="AlphaFoldDB" id="A0AAW1N701"/>
<name>A0AAW1N701_POPJA</name>
<sequence>MLFQNIHRLSIASGNIRERSIIINRAQDIVTISAIYSRRFYGSETFDCKKADTSESKKAKPKVPPLPDPCADKICNRKIRKKSFWRRLLEPVEDPPLPPKECCRAKPQVTCDPDLSEFGGKAYRTCGSAYIIQKDILPVEDCEEDKESKILKKMEVDLDFKNVVTDDPLKESKILKKMEVDLDFKNVVTDDPLPKFKSAELRLLELSDNKLHAAYKKYNTVMKKHIEQKKMKLYKTVAWPIDMHEIPARFNINKTLLEKKNLEYVEFKRMADRYARDTGALQHQQDAVGKEELGVRRIQEDRTAQAANREDRRDAEECQTDSGAKNNDDDGSRSRRIGCQGCCKHRTAKGSSFRYFTASGNKILKRQLKM</sequence>
<gene>
    <name evidence="2" type="ORF">QE152_g1669</name>
</gene>
<feature type="region of interest" description="Disordered" evidence="1">
    <location>
        <begin position="280"/>
        <end position="335"/>
    </location>
</feature>